<dbReference type="RefSeq" id="WP_189633655.1">
    <property type="nucleotide sequence ID" value="NZ_BMYQ01000005.1"/>
</dbReference>
<sequence length="356" mass="37209">MQRRSFLASVLAASVLPQLSWADAGDPAYLAAAQTADGAFALHGLSLAGESLFALPLPARGHAATAHPTRPLAVAFARRPGTFALVIDCALGQETARLTPPAGRQFNGHGTFSADGARLYTSEVVAETSEGRLGIWDTASWQRIGECATHGVGPHDVKRLPLSEDLLVANGGIQTDPTDRTKLNIATMRPNLARLGPDGALISLAEAPEDLAQNSLRHLALLSDGRAAVATQWEGDPAEAPPLLALWEDGRLTFCPVPEAEMLVMQNYAGSIAYCPARAEIAITSPKGGAVQVFDAAGRFRATHRRADACGVAPAPAGFTVTDGNGAISTLGAAGLQPATRLDVKWDNHLIALDRA</sequence>
<name>A0A918MJ39_9RHOB</name>
<dbReference type="SUPFAM" id="SSF50969">
    <property type="entry name" value="YVTN repeat-like/Quinoprotein amine dehydrogenase"/>
    <property type="match status" value="1"/>
</dbReference>
<dbReference type="InterPro" id="IPR015943">
    <property type="entry name" value="WD40/YVTN_repeat-like_dom_sf"/>
</dbReference>
<dbReference type="Pfam" id="PF07433">
    <property type="entry name" value="DUF1513"/>
    <property type="match status" value="1"/>
</dbReference>
<protein>
    <recommendedName>
        <fullName evidence="4">DUF1513 domain-containing protein</fullName>
    </recommendedName>
</protein>
<dbReference type="Proteomes" id="UP000628984">
    <property type="component" value="Unassembled WGS sequence"/>
</dbReference>
<evidence type="ECO:0000313" key="3">
    <source>
        <dbReference type="Proteomes" id="UP000628984"/>
    </source>
</evidence>
<keyword evidence="3" id="KW-1185">Reference proteome</keyword>
<reference evidence="2" key="1">
    <citation type="journal article" date="2014" name="Int. J. Syst. Evol. Microbiol.">
        <title>Complete genome sequence of Corynebacterium casei LMG S-19264T (=DSM 44701T), isolated from a smear-ripened cheese.</title>
        <authorList>
            <consortium name="US DOE Joint Genome Institute (JGI-PGF)"/>
            <person name="Walter F."/>
            <person name="Albersmeier A."/>
            <person name="Kalinowski J."/>
            <person name="Ruckert C."/>
        </authorList>
    </citation>
    <scope>NUCLEOTIDE SEQUENCE</scope>
    <source>
        <strain evidence="2">KCTC 23714</strain>
    </source>
</reference>
<dbReference type="InterPro" id="IPR011044">
    <property type="entry name" value="Quino_amine_DH_bsu"/>
</dbReference>
<comment type="caution">
    <text evidence="2">The sequence shown here is derived from an EMBL/GenBank/DDBJ whole genome shotgun (WGS) entry which is preliminary data.</text>
</comment>
<gene>
    <name evidence="2" type="ORF">GCM10011452_19300</name>
</gene>
<keyword evidence="1" id="KW-0732">Signal</keyword>
<feature type="signal peptide" evidence="1">
    <location>
        <begin position="1"/>
        <end position="22"/>
    </location>
</feature>
<proteinExistence type="predicted"/>
<evidence type="ECO:0008006" key="4">
    <source>
        <dbReference type="Google" id="ProtNLM"/>
    </source>
</evidence>
<dbReference type="InterPro" id="IPR008311">
    <property type="entry name" value="UCP028101"/>
</dbReference>
<evidence type="ECO:0000256" key="1">
    <source>
        <dbReference type="SAM" id="SignalP"/>
    </source>
</evidence>
<feature type="chain" id="PRO_5037149305" description="DUF1513 domain-containing protein" evidence="1">
    <location>
        <begin position="23"/>
        <end position="356"/>
    </location>
</feature>
<dbReference type="PIRSF" id="PIRSF028101">
    <property type="entry name" value="UCP028101"/>
    <property type="match status" value="1"/>
</dbReference>
<dbReference type="AlphaFoldDB" id="A0A918MJ39"/>
<dbReference type="EMBL" id="BMYQ01000005">
    <property type="protein sequence ID" value="GGW30966.1"/>
    <property type="molecule type" value="Genomic_DNA"/>
</dbReference>
<evidence type="ECO:0000313" key="2">
    <source>
        <dbReference type="EMBL" id="GGW30966.1"/>
    </source>
</evidence>
<organism evidence="2 3">
    <name type="scientific">Gemmobacter lanyuensis</name>
    <dbReference type="NCBI Taxonomy" id="1054497"/>
    <lineage>
        <taxon>Bacteria</taxon>
        <taxon>Pseudomonadati</taxon>
        <taxon>Pseudomonadota</taxon>
        <taxon>Alphaproteobacteria</taxon>
        <taxon>Rhodobacterales</taxon>
        <taxon>Paracoccaceae</taxon>
        <taxon>Gemmobacter</taxon>
    </lineage>
</organism>
<accession>A0A918MJ39</accession>
<dbReference type="Gene3D" id="2.130.10.10">
    <property type="entry name" value="YVTN repeat-like/Quinoprotein amine dehydrogenase"/>
    <property type="match status" value="1"/>
</dbReference>
<reference evidence="2" key="2">
    <citation type="submission" date="2020-09" db="EMBL/GenBank/DDBJ databases">
        <authorList>
            <person name="Sun Q."/>
            <person name="Kim S."/>
        </authorList>
    </citation>
    <scope>NUCLEOTIDE SEQUENCE</scope>
    <source>
        <strain evidence="2">KCTC 23714</strain>
    </source>
</reference>